<comment type="caution">
    <text evidence="1">The sequence shown here is derived from an EMBL/GenBank/DDBJ whole genome shotgun (WGS) entry which is preliminary data.</text>
</comment>
<dbReference type="AlphaFoldDB" id="A0A8T0GSZ3"/>
<proteinExistence type="predicted"/>
<gene>
    <name evidence="1" type="ORF">KC19_9G113900</name>
</gene>
<name>A0A8T0GSZ3_CERPU</name>
<organism evidence="1 2">
    <name type="scientific">Ceratodon purpureus</name>
    <name type="common">Fire moss</name>
    <name type="synonym">Dicranum purpureum</name>
    <dbReference type="NCBI Taxonomy" id="3225"/>
    <lineage>
        <taxon>Eukaryota</taxon>
        <taxon>Viridiplantae</taxon>
        <taxon>Streptophyta</taxon>
        <taxon>Embryophyta</taxon>
        <taxon>Bryophyta</taxon>
        <taxon>Bryophytina</taxon>
        <taxon>Bryopsida</taxon>
        <taxon>Dicranidae</taxon>
        <taxon>Pseudoditrichales</taxon>
        <taxon>Ditrichaceae</taxon>
        <taxon>Ceratodon</taxon>
    </lineage>
</organism>
<dbReference type="Proteomes" id="UP000822688">
    <property type="component" value="Chromosome 9"/>
</dbReference>
<dbReference type="EMBL" id="CM026430">
    <property type="protein sequence ID" value="KAG0562053.1"/>
    <property type="molecule type" value="Genomic_DNA"/>
</dbReference>
<evidence type="ECO:0000313" key="2">
    <source>
        <dbReference type="Proteomes" id="UP000822688"/>
    </source>
</evidence>
<evidence type="ECO:0000313" key="1">
    <source>
        <dbReference type="EMBL" id="KAG0562053.1"/>
    </source>
</evidence>
<protein>
    <submittedName>
        <fullName evidence="1">Uncharacterized protein</fullName>
    </submittedName>
</protein>
<accession>A0A8T0GSZ3</accession>
<reference evidence="1" key="1">
    <citation type="submission" date="2020-06" db="EMBL/GenBank/DDBJ databases">
        <title>WGS assembly of Ceratodon purpureus strain R40.</title>
        <authorList>
            <person name="Carey S.B."/>
            <person name="Jenkins J."/>
            <person name="Shu S."/>
            <person name="Lovell J.T."/>
            <person name="Sreedasyam A."/>
            <person name="Maumus F."/>
            <person name="Tiley G.P."/>
            <person name="Fernandez-Pozo N."/>
            <person name="Barry K."/>
            <person name="Chen C."/>
            <person name="Wang M."/>
            <person name="Lipzen A."/>
            <person name="Daum C."/>
            <person name="Saski C.A."/>
            <person name="Payton A.C."/>
            <person name="Mcbreen J.C."/>
            <person name="Conrad R.E."/>
            <person name="Kollar L.M."/>
            <person name="Olsson S."/>
            <person name="Huttunen S."/>
            <person name="Landis J.B."/>
            <person name="Wickett N.J."/>
            <person name="Johnson M.G."/>
            <person name="Rensing S.A."/>
            <person name="Grimwood J."/>
            <person name="Schmutz J."/>
            <person name="Mcdaniel S.F."/>
        </authorList>
    </citation>
    <scope>NUCLEOTIDE SEQUENCE</scope>
    <source>
        <strain evidence="1">R40</strain>
    </source>
</reference>
<sequence>MQREQWKYLPSVGTALHNWHSTPSSSCPGDLKPEHVARGSRSSASCLLIGALASSAKPPIMLQRSYKVTWTLGGTRSIFSFNAQQSSRSITCPYVGNNSMHFPGK</sequence>
<keyword evidence="2" id="KW-1185">Reference proteome</keyword>